<keyword evidence="2" id="KW-1133">Transmembrane helix</keyword>
<feature type="transmembrane region" description="Helical" evidence="2">
    <location>
        <begin position="67"/>
        <end position="87"/>
    </location>
</feature>
<protein>
    <submittedName>
        <fullName evidence="3">Protein-S-isoprenylcysteine O-methyltransferase Ste14</fullName>
    </submittedName>
</protein>
<keyword evidence="4" id="KW-1185">Reference proteome</keyword>
<evidence type="ECO:0000256" key="1">
    <source>
        <dbReference type="SAM" id="MobiDB-lite"/>
    </source>
</evidence>
<dbReference type="EMBL" id="JAUSZI010000002">
    <property type="protein sequence ID" value="MDQ1027434.1"/>
    <property type="molecule type" value="Genomic_DNA"/>
</dbReference>
<reference evidence="3 4" key="1">
    <citation type="submission" date="2023-07" db="EMBL/GenBank/DDBJ databases">
        <title>Comparative genomics of wheat-associated soil bacteria to identify genetic determinants of phenazine resistance.</title>
        <authorList>
            <person name="Mouncey N."/>
        </authorList>
    </citation>
    <scope>NUCLEOTIDE SEQUENCE [LARGE SCALE GENOMIC DNA]</scope>
    <source>
        <strain evidence="3 4">V2I4</strain>
    </source>
</reference>
<accession>A0ABU0SV60</accession>
<dbReference type="Proteomes" id="UP001230328">
    <property type="component" value="Unassembled WGS sequence"/>
</dbReference>
<dbReference type="RefSeq" id="WP_307522778.1">
    <property type="nucleotide sequence ID" value="NZ_JAUSZI010000002.1"/>
</dbReference>
<feature type="transmembrane region" description="Helical" evidence="2">
    <location>
        <begin position="42"/>
        <end position="61"/>
    </location>
</feature>
<keyword evidence="2" id="KW-0812">Transmembrane</keyword>
<feature type="transmembrane region" description="Helical" evidence="2">
    <location>
        <begin position="197"/>
        <end position="222"/>
    </location>
</feature>
<evidence type="ECO:0000313" key="3">
    <source>
        <dbReference type="EMBL" id="MDQ1027434.1"/>
    </source>
</evidence>
<organism evidence="3 4">
    <name type="scientific">Streptomyces umbrinus</name>
    <dbReference type="NCBI Taxonomy" id="67370"/>
    <lineage>
        <taxon>Bacteria</taxon>
        <taxon>Bacillati</taxon>
        <taxon>Actinomycetota</taxon>
        <taxon>Actinomycetes</taxon>
        <taxon>Kitasatosporales</taxon>
        <taxon>Streptomycetaceae</taxon>
        <taxon>Streptomyces</taxon>
        <taxon>Streptomyces phaeochromogenes group</taxon>
    </lineage>
</organism>
<evidence type="ECO:0000256" key="2">
    <source>
        <dbReference type="SAM" id="Phobius"/>
    </source>
</evidence>
<evidence type="ECO:0000313" key="4">
    <source>
        <dbReference type="Proteomes" id="UP001230328"/>
    </source>
</evidence>
<gene>
    <name evidence="3" type="ORF">QF035_005016</name>
</gene>
<proteinExistence type="predicted"/>
<keyword evidence="2" id="KW-0472">Membrane</keyword>
<comment type="caution">
    <text evidence="3">The sequence shown here is derived from an EMBL/GenBank/DDBJ whole genome shotgun (WGS) entry which is preliminary data.</text>
</comment>
<feature type="region of interest" description="Disordered" evidence="1">
    <location>
        <begin position="1"/>
        <end position="31"/>
    </location>
</feature>
<name>A0ABU0SV60_9ACTN</name>
<feature type="transmembrane region" description="Helical" evidence="2">
    <location>
        <begin position="228"/>
        <end position="249"/>
    </location>
</feature>
<sequence length="271" mass="30229">MSGYGGGDQAGDEDRTGAGGGNENGLGIEREYRRRKKPPRRWLLVMAFALGNFVLQVGRHFDALPTWLLACMAVLVLTSVVWVTLFMSRGRTRVGPDGIAVRGAVFERKRSWHDIYDIRVEPTPRGGGPSARRHVTLLYGNDGRRLGLPHLDDWQLDDPHAEVADLLTAAARHRGMTWERRPEVEARIRRRAGHRKAWEHAWIGAIVVLLCMFAVLVALIVVHGEAPVVLLLVCVPLASFAALAALLNWRWESQVPRSLRESEPPPAVRRG</sequence>